<dbReference type="GO" id="GO:0030332">
    <property type="term" value="F:cyclin binding"/>
    <property type="evidence" value="ECO:0007669"/>
    <property type="project" value="TreeGrafter"/>
</dbReference>
<dbReference type="InterPro" id="IPR050108">
    <property type="entry name" value="CDK"/>
</dbReference>
<keyword evidence="7 9" id="KW-0067">ATP-binding</keyword>
<dbReference type="GO" id="GO:0005524">
    <property type="term" value="F:ATP binding"/>
    <property type="evidence" value="ECO:0007669"/>
    <property type="project" value="UniProtKB-UniRule"/>
</dbReference>
<evidence type="ECO:0000256" key="8">
    <source>
        <dbReference type="ARBA" id="ARBA00049280"/>
    </source>
</evidence>
<dbReference type="SUPFAM" id="SSF56112">
    <property type="entry name" value="Protein kinase-like (PK-like)"/>
    <property type="match status" value="1"/>
</dbReference>
<evidence type="ECO:0000256" key="1">
    <source>
        <dbReference type="ARBA" id="ARBA00006485"/>
    </source>
</evidence>
<evidence type="ECO:0000256" key="10">
    <source>
        <dbReference type="SAM" id="MobiDB-lite"/>
    </source>
</evidence>
<dbReference type="SMART" id="SM00220">
    <property type="entry name" value="S_TKc"/>
    <property type="match status" value="1"/>
</dbReference>
<feature type="domain" description="Protein kinase" evidence="11">
    <location>
        <begin position="403"/>
        <end position="697"/>
    </location>
</feature>
<dbReference type="FunFam" id="1.10.510.10:FF:000415">
    <property type="entry name" value="CMGC/CDK/CRK7 protein kinase, variant"/>
    <property type="match status" value="1"/>
</dbReference>
<feature type="region of interest" description="Disordered" evidence="10">
    <location>
        <begin position="306"/>
        <end position="329"/>
    </location>
</feature>
<dbReference type="EMBL" id="BTSX01000003">
    <property type="protein sequence ID" value="GMS89526.1"/>
    <property type="molecule type" value="Genomic_DNA"/>
</dbReference>
<feature type="compositionally biased region" description="Polar residues" evidence="10">
    <location>
        <begin position="253"/>
        <end position="262"/>
    </location>
</feature>
<evidence type="ECO:0000256" key="5">
    <source>
        <dbReference type="ARBA" id="ARBA00022741"/>
    </source>
</evidence>
<dbReference type="Gene3D" id="3.30.200.20">
    <property type="entry name" value="Phosphorylase Kinase, domain 1"/>
    <property type="match status" value="1"/>
</dbReference>
<dbReference type="InterPro" id="IPR017441">
    <property type="entry name" value="Protein_kinase_ATP_BS"/>
</dbReference>
<evidence type="ECO:0000313" key="12">
    <source>
        <dbReference type="EMBL" id="GMS89526.1"/>
    </source>
</evidence>
<feature type="compositionally biased region" description="Basic residues" evidence="10">
    <location>
        <begin position="158"/>
        <end position="192"/>
    </location>
</feature>
<dbReference type="PROSITE" id="PS50011">
    <property type="entry name" value="PROTEIN_KINASE_DOM"/>
    <property type="match status" value="1"/>
</dbReference>
<feature type="compositionally biased region" description="Low complexity" evidence="10">
    <location>
        <begin position="728"/>
        <end position="740"/>
    </location>
</feature>
<dbReference type="PANTHER" id="PTHR24056:SF546">
    <property type="entry name" value="CYCLIN-DEPENDENT KINASE 12"/>
    <property type="match status" value="1"/>
</dbReference>
<accession>A0AAV5TD46</accession>
<evidence type="ECO:0000256" key="7">
    <source>
        <dbReference type="ARBA" id="ARBA00022840"/>
    </source>
</evidence>
<evidence type="ECO:0000256" key="9">
    <source>
        <dbReference type="PROSITE-ProRule" id="PRU10141"/>
    </source>
</evidence>
<dbReference type="GO" id="GO:0008024">
    <property type="term" value="C:cyclin/CDK positive transcription elongation factor complex"/>
    <property type="evidence" value="ECO:0007669"/>
    <property type="project" value="TreeGrafter"/>
</dbReference>
<comment type="caution">
    <text evidence="12">The sequence shown here is derived from an EMBL/GenBank/DDBJ whole genome shotgun (WGS) entry which is preliminary data.</text>
</comment>
<feature type="compositionally biased region" description="Polar residues" evidence="10">
    <location>
        <begin position="815"/>
        <end position="827"/>
    </location>
</feature>
<comment type="catalytic activity">
    <reaction evidence="8">
        <text>[DNA-directed RNA polymerase] + ATP = phospho-[DNA-directed RNA polymerase] + ADP + H(+)</text>
        <dbReference type="Rhea" id="RHEA:10216"/>
        <dbReference type="Rhea" id="RHEA-COMP:11321"/>
        <dbReference type="Rhea" id="RHEA-COMP:11322"/>
        <dbReference type="ChEBI" id="CHEBI:15378"/>
        <dbReference type="ChEBI" id="CHEBI:30616"/>
        <dbReference type="ChEBI" id="CHEBI:43176"/>
        <dbReference type="ChEBI" id="CHEBI:68546"/>
        <dbReference type="ChEBI" id="CHEBI:456216"/>
        <dbReference type="EC" id="2.7.11.23"/>
    </reaction>
</comment>
<proteinExistence type="inferred from homology"/>
<feature type="region of interest" description="Disordered" evidence="10">
    <location>
        <begin position="723"/>
        <end position="758"/>
    </location>
</feature>
<organism evidence="12 13">
    <name type="scientific">Pristionchus entomophagus</name>
    <dbReference type="NCBI Taxonomy" id="358040"/>
    <lineage>
        <taxon>Eukaryota</taxon>
        <taxon>Metazoa</taxon>
        <taxon>Ecdysozoa</taxon>
        <taxon>Nematoda</taxon>
        <taxon>Chromadorea</taxon>
        <taxon>Rhabditida</taxon>
        <taxon>Rhabditina</taxon>
        <taxon>Diplogasteromorpha</taxon>
        <taxon>Diplogasteroidea</taxon>
        <taxon>Neodiplogasteridae</taxon>
        <taxon>Pristionchus</taxon>
    </lineage>
</organism>
<sequence length="851" mass="95055">DQESFQWKEAEGFETTGPQTQRLKAAAGIPMSEDRIAAKDDNNGHDSSRKGLVSYDSGSESSSTGRKSSTRYTPDPSTSVRDGGEEEGDKRWSSSRRDKRNSRSPCSSSAKNKKRRVERTPPRSSSRRSRSRSRSRRRDRRSRSRSGGRDRSRDRNKRDKRSKRDKKDKRMSSKRGRSRSRSPKKSRRSKRSRRDDSSDSDNSINAMYNSQSLLGAISKTHSDVVKTLKRKKKKSPRRRRSSSSSSSPESPQNRELSFTSTLHAVPPPMAPVFAYAYGVIPQPPPPPVATMPSLIPPPPVPPSNFSVPPPPPIPPPITGPPPSLNVPPPPMGVPPPIPMVPPPPPSAPSKSIPAAPTQRGGSIANIAPLPAIVRRPARPVVIDRSRHAPRTQLDWGSGCVDKYAIIDQVGEGTYGQVYKARDLQTNVLVALKKVRLEHEREGFPITAVREIKILRELNHKNVVKLHDIVTDKQTASDMRHDRGSFYLVFEYVDHDLMGLLESKLINFSDIQIASLFKQILQGLEYCHKIRFLHRDIKCSNILLNNRGEIKLADFGLARKQLGGEGERPYTNRVITLWYRPPELLLGEEHYGPAVDVWSAGCILGELYTKRPLFCGNQEGMQLSLISQVCGTPTPEVWPGVEELPLYDTLNPRKKFPKNFEQFKGVLPPQPFELLQKLLVLDPRNRLSCTDALSHDWLREVDTTTVHIDLPDNQDCHELWSKQNKKNRQQNGGSNQQSTSGNSGGNGGSTQSNGRISITDGDGFAAQIERGTEKEAVEWLRREQGRGLYSSMMIDNNRSAKMQIVEMLRRGPSYSHAPSNSSQYNRSNSIAAPIAPPSVPQRFAAAAHSNYR</sequence>
<keyword evidence="6" id="KW-0418">Kinase</keyword>
<evidence type="ECO:0000259" key="11">
    <source>
        <dbReference type="PROSITE" id="PS50011"/>
    </source>
</evidence>
<dbReference type="GO" id="GO:0032968">
    <property type="term" value="P:positive regulation of transcription elongation by RNA polymerase II"/>
    <property type="evidence" value="ECO:0007669"/>
    <property type="project" value="TreeGrafter"/>
</dbReference>
<dbReference type="PANTHER" id="PTHR24056">
    <property type="entry name" value="CELL DIVISION PROTEIN KINASE"/>
    <property type="match status" value="1"/>
</dbReference>
<dbReference type="InterPro" id="IPR011009">
    <property type="entry name" value="Kinase-like_dom_sf"/>
</dbReference>
<feature type="binding site" evidence="9">
    <location>
        <position position="432"/>
    </location>
    <ligand>
        <name>ATP</name>
        <dbReference type="ChEBI" id="CHEBI:30616"/>
    </ligand>
</feature>
<dbReference type="Gene3D" id="1.10.510.10">
    <property type="entry name" value="Transferase(Phosphotransferase) domain 1"/>
    <property type="match status" value="1"/>
</dbReference>
<reference evidence="12" key="1">
    <citation type="submission" date="2023-10" db="EMBL/GenBank/DDBJ databases">
        <title>Genome assembly of Pristionchus species.</title>
        <authorList>
            <person name="Yoshida K."/>
            <person name="Sommer R.J."/>
        </authorList>
    </citation>
    <scope>NUCLEOTIDE SEQUENCE</scope>
    <source>
        <strain evidence="12">RS0144</strain>
    </source>
</reference>
<feature type="compositionally biased region" description="Basic residues" evidence="10">
    <location>
        <begin position="125"/>
        <end position="146"/>
    </location>
</feature>
<protein>
    <recommendedName>
        <fullName evidence="2">[RNA-polymerase]-subunit kinase</fullName>
        <ecNumber evidence="2">2.7.11.23</ecNumber>
    </recommendedName>
</protein>
<feature type="compositionally biased region" description="Basic and acidic residues" evidence="10">
    <location>
        <begin position="147"/>
        <end position="157"/>
    </location>
</feature>
<feature type="compositionally biased region" description="Low complexity" evidence="10">
    <location>
        <begin position="242"/>
        <end position="251"/>
    </location>
</feature>
<comment type="similarity">
    <text evidence="1">Belongs to the protein kinase superfamily. CMGC Ser/Thr protein kinase family. CDC2/CDKX subfamily.</text>
</comment>
<feature type="non-terminal residue" evidence="12">
    <location>
        <position position="1"/>
    </location>
</feature>
<evidence type="ECO:0000313" key="13">
    <source>
        <dbReference type="Proteomes" id="UP001432027"/>
    </source>
</evidence>
<dbReference type="AlphaFoldDB" id="A0AAV5TD46"/>
<keyword evidence="4" id="KW-0808">Transferase</keyword>
<feature type="region of interest" description="Disordered" evidence="10">
    <location>
        <begin position="1"/>
        <end position="265"/>
    </location>
</feature>
<dbReference type="Pfam" id="PF00069">
    <property type="entry name" value="Pkinase"/>
    <property type="match status" value="1"/>
</dbReference>
<dbReference type="InterPro" id="IPR008271">
    <property type="entry name" value="Ser/Thr_kinase_AS"/>
</dbReference>
<dbReference type="PROSITE" id="PS00107">
    <property type="entry name" value="PROTEIN_KINASE_ATP"/>
    <property type="match status" value="1"/>
</dbReference>
<evidence type="ECO:0000256" key="3">
    <source>
        <dbReference type="ARBA" id="ARBA00022527"/>
    </source>
</evidence>
<evidence type="ECO:0000256" key="6">
    <source>
        <dbReference type="ARBA" id="ARBA00022777"/>
    </source>
</evidence>
<feature type="compositionally biased region" description="Basic and acidic residues" evidence="10">
    <location>
        <begin position="32"/>
        <end position="49"/>
    </location>
</feature>
<feature type="compositionally biased region" description="Polar residues" evidence="10">
    <location>
        <begin position="202"/>
        <end position="213"/>
    </location>
</feature>
<name>A0AAV5TD46_9BILA</name>
<keyword evidence="5 9" id="KW-0547">Nucleotide-binding</keyword>
<dbReference type="GO" id="GO:0008353">
    <property type="term" value="F:RNA polymerase II CTD heptapeptide repeat kinase activity"/>
    <property type="evidence" value="ECO:0007669"/>
    <property type="project" value="UniProtKB-EC"/>
</dbReference>
<evidence type="ECO:0000256" key="4">
    <source>
        <dbReference type="ARBA" id="ARBA00022679"/>
    </source>
</evidence>
<dbReference type="FunFam" id="3.30.200.20:FF:001011">
    <property type="entry name" value="Os12g0203000 protein"/>
    <property type="match status" value="1"/>
</dbReference>
<feature type="region of interest" description="Disordered" evidence="10">
    <location>
        <begin position="810"/>
        <end position="835"/>
    </location>
</feature>
<dbReference type="EC" id="2.7.11.23" evidence="2"/>
<feature type="compositionally biased region" description="Basic and acidic residues" evidence="10">
    <location>
        <begin position="1"/>
        <end position="11"/>
    </location>
</feature>
<feature type="compositionally biased region" description="Low complexity" evidence="10">
    <location>
        <begin position="54"/>
        <end position="72"/>
    </location>
</feature>
<evidence type="ECO:0000256" key="2">
    <source>
        <dbReference type="ARBA" id="ARBA00012409"/>
    </source>
</evidence>
<feature type="compositionally biased region" description="Basic residues" evidence="10">
    <location>
        <begin position="227"/>
        <end position="241"/>
    </location>
</feature>
<dbReference type="InterPro" id="IPR000719">
    <property type="entry name" value="Prot_kinase_dom"/>
</dbReference>
<dbReference type="Proteomes" id="UP001432027">
    <property type="component" value="Unassembled WGS sequence"/>
</dbReference>
<keyword evidence="13" id="KW-1185">Reference proteome</keyword>
<keyword evidence="3" id="KW-0723">Serine/threonine-protein kinase</keyword>
<gene>
    <name evidence="12" type="ORF">PENTCL1PPCAC_11701</name>
</gene>
<dbReference type="PROSITE" id="PS00108">
    <property type="entry name" value="PROTEIN_KINASE_ST"/>
    <property type="match status" value="1"/>
</dbReference>